<sequence>MNKTDTQESKKIKFGINELAGSVGDFGTIFPIILGVALISDVNLSTIFLFFAIWFTITGLYYNMPIPVEPMKAIGAVVIAEGLSAPEIAASGIIIGILFLTLGYLKGMKKIQRFIPESVIRGVQAGLALLLLKTSFHFVVNDLTFAVISVVIVVLFMIISARTRIPDVSALIVMGVGIAAGFIAYGIPTPEMIALPYLVIPNPADFSFAAWNLVIPQIPLTLTNAILATSLLAFDLFKKEAEPDKLAKTIGAMNIVSCPLGGFPMCHGAGGLAAQYRFGARTGGSNIFAGIILLGFAFFFATPSMLLIIPTGIFAGLLIFVALTLGQSAAKTDSWLVTILIGILTPFLGITIAFIVGMLIAYIKKYKKMKTF</sequence>
<feature type="transmembrane region" description="Helical" evidence="1">
    <location>
        <begin position="20"/>
        <end position="39"/>
    </location>
</feature>
<accession>A0AAF0FR49</accession>
<dbReference type="PANTHER" id="PTHR31970:SF9">
    <property type="entry name" value="MOLYBDATE TRANSPORTER 2"/>
    <property type="match status" value="1"/>
</dbReference>
<proteinExistence type="predicted"/>
<reference evidence="2" key="1">
    <citation type="submission" date="2022-01" db="EMBL/GenBank/DDBJ databases">
        <title>Complete genome of Methanomicrobium antiquum DSM 21220.</title>
        <authorList>
            <person name="Chen S.-C."/>
            <person name="You Y.-T."/>
            <person name="Zhou Y.-Z."/>
            <person name="Lai M.-C."/>
        </authorList>
    </citation>
    <scope>NUCLEOTIDE SEQUENCE</scope>
    <source>
        <strain evidence="2">DSM 21220</strain>
    </source>
</reference>
<feature type="transmembrane region" description="Helical" evidence="1">
    <location>
        <begin position="119"/>
        <end position="137"/>
    </location>
</feature>
<keyword evidence="1" id="KW-0812">Transmembrane</keyword>
<dbReference type="Pfam" id="PF16983">
    <property type="entry name" value="MFS_MOT1"/>
    <property type="match status" value="2"/>
</dbReference>
<dbReference type="GeneID" id="79948979"/>
<gene>
    <name evidence="2" type="ORF">L1994_01250</name>
</gene>
<dbReference type="GO" id="GO:0015098">
    <property type="term" value="F:molybdate ion transmembrane transporter activity"/>
    <property type="evidence" value="ECO:0007669"/>
    <property type="project" value="InterPro"/>
</dbReference>
<dbReference type="AlphaFoldDB" id="A0AAF0FR49"/>
<protein>
    <submittedName>
        <fullName evidence="2">Sulfate/molybdate transporter</fullName>
    </submittedName>
</protein>
<evidence type="ECO:0000313" key="2">
    <source>
        <dbReference type="EMBL" id="WFN37052.1"/>
    </source>
</evidence>
<feature type="transmembrane region" description="Helical" evidence="1">
    <location>
        <begin position="307"/>
        <end position="329"/>
    </location>
</feature>
<keyword evidence="1" id="KW-1133">Transmembrane helix</keyword>
<name>A0AAF0FR49_9EURY</name>
<dbReference type="InterPro" id="IPR031563">
    <property type="entry name" value="MOT1/MOT2"/>
</dbReference>
<feature type="transmembrane region" description="Helical" evidence="1">
    <location>
        <begin position="168"/>
        <end position="188"/>
    </location>
</feature>
<feature type="transmembrane region" description="Helical" evidence="1">
    <location>
        <begin position="283"/>
        <end position="300"/>
    </location>
</feature>
<organism evidence="2 3">
    <name type="scientific">Methanomicrobium antiquum</name>
    <dbReference type="NCBI Taxonomy" id="487686"/>
    <lineage>
        <taxon>Archaea</taxon>
        <taxon>Methanobacteriati</taxon>
        <taxon>Methanobacteriota</taxon>
        <taxon>Stenosarchaea group</taxon>
        <taxon>Methanomicrobia</taxon>
        <taxon>Methanomicrobiales</taxon>
        <taxon>Methanomicrobiaceae</taxon>
        <taxon>Methanomicrobium</taxon>
    </lineage>
</organism>
<feature type="transmembrane region" description="Helical" evidence="1">
    <location>
        <begin position="46"/>
        <end position="64"/>
    </location>
</feature>
<feature type="transmembrane region" description="Helical" evidence="1">
    <location>
        <begin position="246"/>
        <end position="263"/>
    </location>
</feature>
<dbReference type="KEGG" id="manq:L1994_01250"/>
<feature type="transmembrane region" description="Helical" evidence="1">
    <location>
        <begin position="335"/>
        <end position="363"/>
    </location>
</feature>
<feature type="transmembrane region" description="Helical" evidence="1">
    <location>
        <begin position="143"/>
        <end position="161"/>
    </location>
</feature>
<keyword evidence="1" id="KW-0472">Membrane</keyword>
<dbReference type="Proteomes" id="UP001218895">
    <property type="component" value="Chromosome"/>
</dbReference>
<dbReference type="RefSeq" id="WP_278099890.1">
    <property type="nucleotide sequence ID" value="NZ_CP091092.1"/>
</dbReference>
<evidence type="ECO:0000313" key="3">
    <source>
        <dbReference type="Proteomes" id="UP001218895"/>
    </source>
</evidence>
<dbReference type="PANTHER" id="PTHR31970">
    <property type="match status" value="1"/>
</dbReference>
<feature type="transmembrane region" description="Helical" evidence="1">
    <location>
        <begin position="88"/>
        <end position="107"/>
    </location>
</feature>
<feature type="transmembrane region" description="Helical" evidence="1">
    <location>
        <begin position="208"/>
        <end position="234"/>
    </location>
</feature>
<evidence type="ECO:0000256" key="1">
    <source>
        <dbReference type="SAM" id="Phobius"/>
    </source>
</evidence>
<keyword evidence="3" id="KW-1185">Reference proteome</keyword>
<dbReference type="EMBL" id="CP091092">
    <property type="protein sequence ID" value="WFN37052.1"/>
    <property type="molecule type" value="Genomic_DNA"/>
</dbReference>